<keyword evidence="2 10" id="KW-1003">Cell membrane</keyword>
<dbReference type="Proteomes" id="UP000199611">
    <property type="component" value="Unassembled WGS sequence"/>
</dbReference>
<feature type="transmembrane region" description="Helical" evidence="10">
    <location>
        <begin position="410"/>
        <end position="429"/>
    </location>
</feature>
<evidence type="ECO:0000256" key="4">
    <source>
        <dbReference type="ARBA" id="ARBA00022960"/>
    </source>
</evidence>
<comment type="function">
    <text evidence="8 10">Involved in peptidoglycan biosynthesis. Transports lipid-linked peptidoglycan precursors from the inner to the outer leaflet of the cytoplasmic membrane.</text>
</comment>
<dbReference type="OrthoDB" id="9804143at2"/>
<feature type="transmembrane region" description="Helical" evidence="10">
    <location>
        <begin position="132"/>
        <end position="153"/>
    </location>
</feature>
<feature type="transmembrane region" description="Helical" evidence="10">
    <location>
        <begin position="476"/>
        <end position="500"/>
    </location>
</feature>
<feature type="transmembrane region" description="Helical" evidence="10">
    <location>
        <begin position="86"/>
        <end position="107"/>
    </location>
</feature>
<keyword evidence="3 10" id="KW-0812">Transmembrane</keyword>
<feature type="transmembrane region" description="Helical" evidence="10">
    <location>
        <begin position="441"/>
        <end position="464"/>
    </location>
</feature>
<evidence type="ECO:0000256" key="10">
    <source>
        <dbReference type="HAMAP-Rule" id="MF_02078"/>
    </source>
</evidence>
<evidence type="ECO:0000313" key="12">
    <source>
        <dbReference type="Proteomes" id="UP000199611"/>
    </source>
</evidence>
<dbReference type="GO" id="GO:0005886">
    <property type="term" value="C:plasma membrane"/>
    <property type="evidence" value="ECO:0007669"/>
    <property type="project" value="UniProtKB-SubCell"/>
</dbReference>
<evidence type="ECO:0000256" key="8">
    <source>
        <dbReference type="ARBA" id="ARBA00060041"/>
    </source>
</evidence>
<feature type="transmembrane region" description="Helical" evidence="10">
    <location>
        <begin position="315"/>
        <end position="340"/>
    </location>
</feature>
<evidence type="ECO:0000256" key="2">
    <source>
        <dbReference type="ARBA" id="ARBA00022475"/>
    </source>
</evidence>
<dbReference type="HAMAP" id="MF_02078">
    <property type="entry name" value="MurJ_MviN"/>
    <property type="match status" value="1"/>
</dbReference>
<dbReference type="STRING" id="39841.SAMN05660836_00341"/>
<evidence type="ECO:0000256" key="1">
    <source>
        <dbReference type="ARBA" id="ARBA00004651"/>
    </source>
</evidence>
<keyword evidence="10" id="KW-0961">Cell wall biogenesis/degradation</keyword>
<keyword evidence="7 10" id="KW-0472">Membrane</keyword>
<feature type="transmembrane region" description="Helical" evidence="10">
    <location>
        <begin position="352"/>
        <end position="369"/>
    </location>
</feature>
<keyword evidence="12" id="KW-1185">Reference proteome</keyword>
<dbReference type="NCBIfam" id="TIGR01695">
    <property type="entry name" value="murJ_mviN"/>
    <property type="match status" value="1"/>
</dbReference>
<protein>
    <recommendedName>
        <fullName evidence="10">Probable lipid II flippase MurJ</fullName>
    </recommendedName>
</protein>
<name>A0A1I4R1C0_9BACT</name>
<feature type="transmembrane region" description="Helical" evidence="10">
    <location>
        <begin position="381"/>
        <end position="398"/>
    </location>
</feature>
<sequence length="512" mass="57270">MILRSRQGITLAAIIISSSILISRFMGLVRDKIISYWFGASIESDIYFTAFVIPDFINYLLAGGYFSITLIPILQELFLKDEKEAWDFFFCALFWTTLIAVLITLIMEITAPMVIPGIAPGFDEAAIRRLTLFVRIILPAQIFFISGAFFNGLLYLKKHFIIPSLAPLLYNLFIISGGIMLRRHGMIGFCWGVLLGAFVGSFLLPLITVIINEEMKFSLRLNHPSMKRFIRTALPLMLGQSIVVLDEQFFRIFGSMAGEGAVSRLNYARRLVFVPVGVVAQAAAVASYPFLAELFAKKDYSRFAETLDRAIQKSLFLALALTGILFAVAEPAVGIVFGQGRFLIDDVLQTKTLFRILLVTVPLWTYQQILGRAFYATGDTLTPVAVGTVATFISIPVFHYGRILMGERGIALASVMGLIIYCVGLGSLWRKRFPIRSFEVITCLFRSTLTCIIATVASLVLFQAVKSYFESFCPVIRWLCLGMLTSTAYITVWGTVTMLIGRSDLREFMRIK</sequence>
<evidence type="ECO:0000313" key="11">
    <source>
        <dbReference type="EMBL" id="SFM46079.1"/>
    </source>
</evidence>
<dbReference type="PANTHER" id="PTHR47019:SF1">
    <property type="entry name" value="LIPID II FLIPPASE MURJ"/>
    <property type="match status" value="1"/>
</dbReference>
<feature type="transmembrane region" description="Helical" evidence="10">
    <location>
        <begin position="7"/>
        <end position="26"/>
    </location>
</feature>
<evidence type="ECO:0000256" key="6">
    <source>
        <dbReference type="ARBA" id="ARBA00022989"/>
    </source>
</evidence>
<dbReference type="InterPro" id="IPR051050">
    <property type="entry name" value="Lipid_II_flippase_MurJ/MviN"/>
</dbReference>
<evidence type="ECO:0000256" key="9">
    <source>
        <dbReference type="ARBA" id="ARBA00061532"/>
    </source>
</evidence>
<dbReference type="GO" id="GO:0071555">
    <property type="term" value="P:cell wall organization"/>
    <property type="evidence" value="ECO:0007669"/>
    <property type="project" value="UniProtKB-KW"/>
</dbReference>
<dbReference type="GO" id="GO:0008360">
    <property type="term" value="P:regulation of cell shape"/>
    <property type="evidence" value="ECO:0007669"/>
    <property type="project" value="UniProtKB-KW"/>
</dbReference>
<dbReference type="RefSeq" id="WP_093393003.1">
    <property type="nucleotide sequence ID" value="NZ_FOUU01000001.1"/>
</dbReference>
<feature type="transmembrane region" description="Helical" evidence="10">
    <location>
        <begin position="160"/>
        <end position="180"/>
    </location>
</feature>
<accession>A0A1I4R1C0</accession>
<evidence type="ECO:0000256" key="7">
    <source>
        <dbReference type="ARBA" id="ARBA00023136"/>
    </source>
</evidence>
<dbReference type="GO" id="GO:0034204">
    <property type="term" value="P:lipid translocation"/>
    <property type="evidence" value="ECO:0007669"/>
    <property type="project" value="TreeGrafter"/>
</dbReference>
<organism evidence="11 12">
    <name type="scientific">Thermodesulforhabdus norvegica</name>
    <dbReference type="NCBI Taxonomy" id="39841"/>
    <lineage>
        <taxon>Bacteria</taxon>
        <taxon>Pseudomonadati</taxon>
        <taxon>Thermodesulfobacteriota</taxon>
        <taxon>Syntrophobacteria</taxon>
        <taxon>Syntrophobacterales</taxon>
        <taxon>Thermodesulforhabdaceae</taxon>
        <taxon>Thermodesulforhabdus</taxon>
    </lineage>
</organism>
<reference evidence="11 12" key="1">
    <citation type="submission" date="2016-10" db="EMBL/GenBank/DDBJ databases">
        <authorList>
            <person name="de Groot N.N."/>
        </authorList>
    </citation>
    <scope>NUCLEOTIDE SEQUENCE [LARGE SCALE GENOMIC DNA]</scope>
    <source>
        <strain evidence="11 12">DSM 9990</strain>
    </source>
</reference>
<dbReference type="GO" id="GO:0009252">
    <property type="term" value="P:peptidoglycan biosynthetic process"/>
    <property type="evidence" value="ECO:0007669"/>
    <property type="project" value="UniProtKB-UniRule"/>
</dbReference>
<keyword evidence="10" id="KW-0813">Transport</keyword>
<evidence type="ECO:0000256" key="5">
    <source>
        <dbReference type="ARBA" id="ARBA00022984"/>
    </source>
</evidence>
<comment type="pathway">
    <text evidence="10">Cell wall biogenesis; peptidoglycan biosynthesis.</text>
</comment>
<evidence type="ECO:0000256" key="3">
    <source>
        <dbReference type="ARBA" id="ARBA00022692"/>
    </source>
</evidence>
<comment type="similarity">
    <text evidence="9 10">Belongs to the MurJ/MviN family.</text>
</comment>
<dbReference type="AlphaFoldDB" id="A0A1I4R1C0"/>
<keyword evidence="5 10" id="KW-0573">Peptidoglycan synthesis</keyword>
<proteinExistence type="inferred from homology"/>
<dbReference type="GO" id="GO:0015648">
    <property type="term" value="F:lipid-linked peptidoglycan transporter activity"/>
    <property type="evidence" value="ECO:0007669"/>
    <property type="project" value="UniProtKB-UniRule"/>
</dbReference>
<keyword evidence="6 10" id="KW-1133">Transmembrane helix</keyword>
<keyword evidence="4 10" id="KW-0133">Cell shape</keyword>
<feature type="transmembrane region" description="Helical" evidence="10">
    <location>
        <begin position="232"/>
        <end position="253"/>
    </location>
</feature>
<feature type="transmembrane region" description="Helical" evidence="10">
    <location>
        <begin position="186"/>
        <end position="211"/>
    </location>
</feature>
<dbReference type="EMBL" id="FOUU01000001">
    <property type="protein sequence ID" value="SFM46079.1"/>
    <property type="molecule type" value="Genomic_DNA"/>
</dbReference>
<dbReference type="PANTHER" id="PTHR47019">
    <property type="entry name" value="LIPID II FLIPPASE MURJ"/>
    <property type="match status" value="1"/>
</dbReference>
<feature type="transmembrane region" description="Helical" evidence="10">
    <location>
        <begin position="273"/>
        <end position="295"/>
    </location>
</feature>
<dbReference type="Pfam" id="PF03023">
    <property type="entry name" value="MurJ"/>
    <property type="match status" value="1"/>
</dbReference>
<dbReference type="InterPro" id="IPR004268">
    <property type="entry name" value="MurJ"/>
</dbReference>
<dbReference type="UniPathway" id="UPA00219"/>
<feature type="transmembrane region" description="Helical" evidence="10">
    <location>
        <begin position="46"/>
        <end position="74"/>
    </location>
</feature>
<gene>
    <name evidence="10" type="primary">murJ</name>
    <name evidence="11" type="ORF">SAMN05660836_00341</name>
</gene>
<comment type="subcellular location">
    <subcellularLocation>
        <location evidence="1 10">Cell membrane</location>
        <topology evidence="1 10">Multi-pass membrane protein</topology>
    </subcellularLocation>
</comment>
<dbReference type="PRINTS" id="PR01806">
    <property type="entry name" value="VIRFACTRMVIN"/>
</dbReference>